<sequence length="265" mass="29952">MELVGHLAPLDHDGTNPVFYNLCVGSETVPLNPLLGKNLSLVFLREIACRHCGRKVKKTYNNGYCYPCFTRLAENDLCIVKPHLCHYEQGTCRDADFARCHCFVPHYVYLAVSSGVKVGITRKENARRRWVDQGAVRAIPIAEVPNRRLAGELELQLSRHLPDKTNWRKMLAGEGADVDLLAVREAIRARLPEAFRPYWLSDEEVREISYPLVDTVGQLKAFSLDKSPAISGRLVGIKGQYLLFAHGVFHVKKHTGYKVRVAWEA</sequence>
<proteinExistence type="predicted"/>
<accession>A0A8J3FDI5</accession>
<protein>
    <recommendedName>
        <fullName evidence="3">DUF2797 domain-containing protein</fullName>
    </recommendedName>
</protein>
<reference evidence="1" key="2">
    <citation type="submission" date="2020-09" db="EMBL/GenBank/DDBJ databases">
        <authorList>
            <person name="Sun Q."/>
            <person name="Ohkuma M."/>
        </authorList>
    </citation>
    <scope>NUCLEOTIDE SEQUENCE</scope>
    <source>
        <strain evidence="1">JCM 14719</strain>
    </source>
</reference>
<evidence type="ECO:0000313" key="2">
    <source>
        <dbReference type="Proteomes" id="UP000637720"/>
    </source>
</evidence>
<dbReference type="Pfam" id="PF10977">
    <property type="entry name" value="DUF2797"/>
    <property type="match status" value="1"/>
</dbReference>
<dbReference type="InterPro" id="IPR021246">
    <property type="entry name" value="DUF2797"/>
</dbReference>
<dbReference type="Proteomes" id="UP000637720">
    <property type="component" value="Unassembled WGS sequence"/>
</dbReference>
<dbReference type="AlphaFoldDB" id="A0A8J3FDI5"/>
<evidence type="ECO:0000313" key="1">
    <source>
        <dbReference type="EMBL" id="GGK04473.1"/>
    </source>
</evidence>
<gene>
    <name evidence="1" type="ORF">GCM10007043_18130</name>
</gene>
<dbReference type="RefSeq" id="WP_188817739.1">
    <property type="nucleotide sequence ID" value="NZ_BMOF01000041.1"/>
</dbReference>
<evidence type="ECO:0008006" key="3">
    <source>
        <dbReference type="Google" id="ProtNLM"/>
    </source>
</evidence>
<name>A0A8J3FDI5_9BACI</name>
<keyword evidence="2" id="KW-1185">Reference proteome</keyword>
<dbReference type="EMBL" id="BMOF01000041">
    <property type="protein sequence ID" value="GGK04473.1"/>
    <property type="molecule type" value="Genomic_DNA"/>
</dbReference>
<comment type="caution">
    <text evidence="1">The sequence shown here is derived from an EMBL/GenBank/DDBJ whole genome shotgun (WGS) entry which is preliminary data.</text>
</comment>
<reference evidence="1" key="1">
    <citation type="journal article" date="2014" name="Int. J. Syst. Evol. Microbiol.">
        <title>Complete genome sequence of Corynebacterium casei LMG S-19264T (=DSM 44701T), isolated from a smear-ripened cheese.</title>
        <authorList>
            <consortium name="US DOE Joint Genome Institute (JGI-PGF)"/>
            <person name="Walter F."/>
            <person name="Albersmeier A."/>
            <person name="Kalinowski J."/>
            <person name="Ruckert C."/>
        </authorList>
    </citation>
    <scope>NUCLEOTIDE SEQUENCE</scope>
    <source>
        <strain evidence="1">JCM 14719</strain>
    </source>
</reference>
<organism evidence="1 2">
    <name type="scientific">Calditerricola satsumensis</name>
    <dbReference type="NCBI Taxonomy" id="373054"/>
    <lineage>
        <taxon>Bacteria</taxon>
        <taxon>Bacillati</taxon>
        <taxon>Bacillota</taxon>
        <taxon>Bacilli</taxon>
        <taxon>Bacillales</taxon>
        <taxon>Bacillaceae</taxon>
        <taxon>Calditerricola</taxon>
    </lineage>
</organism>